<evidence type="ECO:0000313" key="4">
    <source>
        <dbReference type="EMBL" id="MFD2457847.1"/>
    </source>
</evidence>
<sequence>MLKVGQAVAKQVALKWLADKKAESRRGRDLTRLVRARFPLRRDERDILDALVKIEDDVAKQLTPGLAETAYGLPDNEREAAFDAVSDALEEADLSDHALFAVDLDPGALAAAVRGQRPVERAALSEQGTRLYEVALDRACVVLTHLVKELPEFNAAVAVETLGRLRRLLDDVDRLFERLPDRELAAPSGRDFDEQFRRRYLGLVARSYNHLDVIGLTTHTYEPRTTLSVAYLSLTVTTDSERPQRRTRDRAIADWLHQDMRRSRGAENVRVELALGGSKLTVIRGEAGAGKSTLLRWLAVNAARTAFTDQLEEWNECVPFLVKLRDFPQGPLPRGDELLTQPSSPQCGPVPEGWVHRQCESGRALLLVDGVDELAARRRNAVKLWLREMLNSYPDLRVVVTSRPTAVTSKWLVRDGFRSVVLEPMTSDDVKVFLRRWHAALLDSTPEPDLLPCHPDEVPEHERALLAQLQARAHLRALARSPLLCAMLCALNLDRRAKLPRDRLALYSAALDMLLERRDADRNVTAGEEIQVSANEKLVLLRVLAWWLNENGRTEMSRDQAIARLADRLRGMPNVREDAETLLSHLIERSGVIRQPVQGRVDFIHRTFQEFLAAREAIDRDSIDLLIGHARSDLWRETVLMACAQGSEEQRGRLLTGILDKADRSPAKTARQLNLLAAACKETAILAPPEALDRVDARIAGLVPPRSVRESRSLATVGESFLDHLPETLTELSEAQAAACVRTASLVNGPQALDVLTRYAHDPRVKVQRELVQAWKYFDPEAYARRVLADAPLTLEQYKLVEVDFPAAVPFLHLLRNLRRCRINLWGCGPVAEEVGTLGGARGLVDLVLLGDRVPPTLRVLGELRELDFLFLDFAAGCLDSVDFLASLVGLRTLFLANSASVAEFSFLDSLTSLEAVHFVRNSVMDWMDKIAYPEKITSLTCAKISDGDALVRVTERFRNAKNIRFYRCQTLDNLRSMRNLSLTSMHFSDCDFVDFGGISNLSTLRNIVIDGRSRKVDVTPLADMPLRITVGRGVELVGVDKLGPGVVLRRV</sequence>
<dbReference type="InterPro" id="IPR032675">
    <property type="entry name" value="LRR_dom_sf"/>
</dbReference>
<dbReference type="InterPro" id="IPR054547">
    <property type="entry name" value="NNH1"/>
</dbReference>
<feature type="domain" description="NACHT" evidence="3">
    <location>
        <begin position="279"/>
        <end position="619"/>
    </location>
</feature>
<evidence type="ECO:0000256" key="1">
    <source>
        <dbReference type="ARBA" id="ARBA00022741"/>
    </source>
</evidence>
<dbReference type="PROSITE" id="PS50837">
    <property type="entry name" value="NACHT"/>
    <property type="match status" value="1"/>
</dbReference>
<proteinExistence type="predicted"/>
<evidence type="ECO:0000256" key="2">
    <source>
        <dbReference type="ARBA" id="ARBA00022840"/>
    </source>
</evidence>
<dbReference type="SUPFAM" id="SSF52540">
    <property type="entry name" value="P-loop containing nucleoside triphosphate hydrolases"/>
    <property type="match status" value="1"/>
</dbReference>
<dbReference type="InterPro" id="IPR007111">
    <property type="entry name" value="NACHT_NTPase"/>
</dbReference>
<protein>
    <submittedName>
        <fullName evidence="4">NACHT domain-containing protein</fullName>
    </submittedName>
</protein>
<dbReference type="Pfam" id="PF22733">
    <property type="entry name" value="NNH1"/>
    <property type="match status" value="1"/>
</dbReference>
<keyword evidence="5" id="KW-1185">Reference proteome</keyword>
<dbReference type="InterPro" id="IPR027417">
    <property type="entry name" value="P-loop_NTPase"/>
</dbReference>
<reference evidence="5" key="1">
    <citation type="journal article" date="2019" name="Int. J. Syst. Evol. Microbiol.">
        <title>The Global Catalogue of Microorganisms (GCM) 10K type strain sequencing project: providing services to taxonomists for standard genome sequencing and annotation.</title>
        <authorList>
            <consortium name="The Broad Institute Genomics Platform"/>
            <consortium name="The Broad Institute Genome Sequencing Center for Infectious Disease"/>
            <person name="Wu L."/>
            <person name="Ma J."/>
        </authorList>
    </citation>
    <scope>NUCLEOTIDE SEQUENCE [LARGE SCALE GENOMIC DNA]</scope>
    <source>
        <strain evidence="5">CGMCC 4.7643</strain>
    </source>
</reference>
<dbReference type="PANTHER" id="PTHR46844">
    <property type="entry name" value="SLR5058 PROTEIN"/>
    <property type="match status" value="1"/>
</dbReference>
<organism evidence="4 5">
    <name type="scientific">Amycolatopsis samaneae</name>
    <dbReference type="NCBI Taxonomy" id="664691"/>
    <lineage>
        <taxon>Bacteria</taxon>
        <taxon>Bacillati</taxon>
        <taxon>Actinomycetota</taxon>
        <taxon>Actinomycetes</taxon>
        <taxon>Pseudonocardiales</taxon>
        <taxon>Pseudonocardiaceae</taxon>
        <taxon>Amycolatopsis</taxon>
    </lineage>
</organism>
<dbReference type="PANTHER" id="PTHR46844:SF1">
    <property type="entry name" value="SLR5058 PROTEIN"/>
    <property type="match status" value="1"/>
</dbReference>
<keyword evidence="1" id="KW-0547">Nucleotide-binding</keyword>
<dbReference type="EMBL" id="JBHUKU010000002">
    <property type="protein sequence ID" value="MFD2457847.1"/>
    <property type="molecule type" value="Genomic_DNA"/>
</dbReference>
<evidence type="ECO:0000259" key="3">
    <source>
        <dbReference type="PROSITE" id="PS50837"/>
    </source>
</evidence>
<dbReference type="Pfam" id="PF05729">
    <property type="entry name" value="NACHT"/>
    <property type="match status" value="1"/>
</dbReference>
<name>A0ABW5G9V2_9PSEU</name>
<evidence type="ECO:0000313" key="5">
    <source>
        <dbReference type="Proteomes" id="UP001597419"/>
    </source>
</evidence>
<comment type="caution">
    <text evidence="4">The sequence shown here is derived from an EMBL/GenBank/DDBJ whole genome shotgun (WGS) entry which is preliminary data.</text>
</comment>
<keyword evidence="2" id="KW-0067">ATP-binding</keyword>
<dbReference type="Gene3D" id="3.40.50.300">
    <property type="entry name" value="P-loop containing nucleotide triphosphate hydrolases"/>
    <property type="match status" value="1"/>
</dbReference>
<accession>A0ABW5G9V2</accession>
<dbReference type="Gene3D" id="3.80.10.10">
    <property type="entry name" value="Ribonuclease Inhibitor"/>
    <property type="match status" value="1"/>
</dbReference>
<dbReference type="RefSeq" id="WP_378214014.1">
    <property type="nucleotide sequence ID" value="NZ_BAABHG010000003.1"/>
</dbReference>
<dbReference type="Proteomes" id="UP001597419">
    <property type="component" value="Unassembled WGS sequence"/>
</dbReference>
<gene>
    <name evidence="4" type="ORF">ACFSYJ_04520</name>
</gene>
<dbReference type="SUPFAM" id="SSF52058">
    <property type="entry name" value="L domain-like"/>
    <property type="match status" value="1"/>
</dbReference>